<dbReference type="EMBL" id="WLYL01000052">
    <property type="protein sequence ID" value="MTD12145.1"/>
    <property type="molecule type" value="Genomic_DNA"/>
</dbReference>
<accession>A0A6L6GI08</accession>
<keyword evidence="1" id="KW-0472">Membrane</keyword>
<dbReference type="RefSeq" id="WP_154773685.1">
    <property type="nucleotide sequence ID" value="NZ_JAXHPE010000004.1"/>
</dbReference>
<evidence type="ECO:0000313" key="3">
    <source>
        <dbReference type="Proteomes" id="UP000473854"/>
    </source>
</evidence>
<dbReference type="Proteomes" id="UP000473854">
    <property type="component" value="Unassembled WGS sequence"/>
</dbReference>
<feature type="transmembrane region" description="Helical" evidence="1">
    <location>
        <begin position="93"/>
        <end position="111"/>
    </location>
</feature>
<gene>
    <name evidence="2" type="ORF">GIX10_12110</name>
</gene>
<reference evidence="2 3" key="1">
    <citation type="submission" date="2019-11" db="EMBL/GenBank/DDBJ databases">
        <authorList>
            <person name="An D."/>
        </authorList>
    </citation>
    <scope>NUCLEOTIDE SEQUENCE [LARGE SCALE GENOMIC DNA]</scope>
    <source>
        <strain evidence="2 3">YIM 103518</strain>
    </source>
</reference>
<keyword evidence="1" id="KW-1133">Transmembrane helix</keyword>
<organism evidence="2 3">
    <name type="scientific">Acinetobacter faecalis</name>
    <dbReference type="NCBI Taxonomy" id="2665161"/>
    <lineage>
        <taxon>Bacteria</taxon>
        <taxon>Pseudomonadati</taxon>
        <taxon>Pseudomonadota</taxon>
        <taxon>Gammaproteobacteria</taxon>
        <taxon>Moraxellales</taxon>
        <taxon>Moraxellaceae</taxon>
        <taxon>Acinetobacter</taxon>
    </lineage>
</organism>
<name>A0A6L6GI08_9GAMM</name>
<comment type="caution">
    <text evidence="2">The sequence shown here is derived from an EMBL/GenBank/DDBJ whole genome shotgun (WGS) entry which is preliminary data.</text>
</comment>
<evidence type="ECO:0000313" key="2">
    <source>
        <dbReference type="EMBL" id="MTD12145.1"/>
    </source>
</evidence>
<dbReference type="AlphaFoldDB" id="A0A6L6GI08"/>
<sequence length="127" mass="13543">MDNFLSMLDAIPEDTIAITVYLLGSVLVLACWYGIAIRLPKLLGGISWIVVFAILLTPTASDGNNASIAPAFFGIVFGVLTKNTPLVLSNASLILFVIGLGAIIGFLWTKYTANKVSLENSKKNSPL</sequence>
<evidence type="ECO:0000256" key="1">
    <source>
        <dbReference type="SAM" id="Phobius"/>
    </source>
</evidence>
<feature type="transmembrane region" description="Helical" evidence="1">
    <location>
        <begin position="15"/>
        <end position="35"/>
    </location>
</feature>
<keyword evidence="1" id="KW-0812">Transmembrane</keyword>
<feature type="transmembrane region" description="Helical" evidence="1">
    <location>
        <begin position="42"/>
        <end position="60"/>
    </location>
</feature>
<protein>
    <submittedName>
        <fullName evidence="2">Uncharacterized protein</fullName>
    </submittedName>
</protein>
<proteinExistence type="predicted"/>